<proteinExistence type="predicted"/>
<protein>
    <recommendedName>
        <fullName evidence="4">Glycosyltransferase</fullName>
    </recommendedName>
</protein>
<reference evidence="2 3" key="1">
    <citation type="submission" date="2020-11" db="EMBL/GenBank/DDBJ databases">
        <title>Amino acid is mineralized and recycled by bacteria in oceanic microbiome.</title>
        <authorList>
            <person name="Zheng L.Y."/>
        </authorList>
    </citation>
    <scope>NUCLEOTIDE SEQUENCE [LARGE SCALE GENOMIC DNA]</scope>
    <source>
        <strain evidence="2 3">A32-1</strain>
    </source>
</reference>
<evidence type="ECO:0000256" key="1">
    <source>
        <dbReference type="SAM" id="MobiDB-lite"/>
    </source>
</evidence>
<organism evidence="2 3">
    <name type="scientific">Microbacterium schleiferi</name>
    <dbReference type="NCBI Taxonomy" id="69362"/>
    <lineage>
        <taxon>Bacteria</taxon>
        <taxon>Bacillati</taxon>
        <taxon>Actinomycetota</taxon>
        <taxon>Actinomycetes</taxon>
        <taxon>Micrococcales</taxon>
        <taxon>Microbacteriaceae</taxon>
        <taxon>Microbacterium</taxon>
    </lineage>
</organism>
<accession>A0A7S8MZ39</accession>
<sequence length="260" mass="29712">MRTRDKVTIAWIDPGQVDGAFMTSIIEVMRARSDRVDGIIRIEGGLLSRQRNEVVKTFLDHMNAEWILMIDSDEQLSVPAFDKLVSAAHAETRPVVAGLYFGTWPSPGLLPRPVPHLYRQADDGVSVEPVINYPENEVIEIDAAGTGCLLVHRSVLEAIRENADPHEGDAWCWFRDLPLNGLWLGEDLYFCRRIKSLGFPIHAHTGAMLPHRRRYWLDDRQFLAAREVAMENQTRPVEQPEDRPEQPDRDTADHRPLVHR</sequence>
<keyword evidence="3" id="KW-1185">Reference proteome</keyword>
<dbReference type="RefSeq" id="WP_195693325.1">
    <property type="nucleotide sequence ID" value="NZ_CP064760.1"/>
</dbReference>
<dbReference type="AlphaFoldDB" id="A0A7S8MZ39"/>
<gene>
    <name evidence="2" type="ORF">IT882_04365</name>
</gene>
<dbReference type="EMBL" id="CP064760">
    <property type="protein sequence ID" value="QPE05308.1"/>
    <property type="molecule type" value="Genomic_DNA"/>
</dbReference>
<feature type="region of interest" description="Disordered" evidence="1">
    <location>
        <begin position="230"/>
        <end position="260"/>
    </location>
</feature>
<dbReference type="Gene3D" id="3.90.550.40">
    <property type="match status" value="1"/>
</dbReference>
<dbReference type="InterPro" id="IPR029044">
    <property type="entry name" value="Nucleotide-diphossugar_trans"/>
</dbReference>
<dbReference type="KEGG" id="msf:IT882_04365"/>
<dbReference type="SUPFAM" id="SSF53448">
    <property type="entry name" value="Nucleotide-diphospho-sugar transferases"/>
    <property type="match status" value="1"/>
</dbReference>
<dbReference type="Proteomes" id="UP000594480">
    <property type="component" value="Chromosome"/>
</dbReference>
<name>A0A7S8MZ39_9MICO</name>
<evidence type="ECO:0008006" key="4">
    <source>
        <dbReference type="Google" id="ProtNLM"/>
    </source>
</evidence>
<evidence type="ECO:0000313" key="3">
    <source>
        <dbReference type="Proteomes" id="UP000594480"/>
    </source>
</evidence>
<feature type="compositionally biased region" description="Basic and acidic residues" evidence="1">
    <location>
        <begin position="238"/>
        <end position="260"/>
    </location>
</feature>
<evidence type="ECO:0000313" key="2">
    <source>
        <dbReference type="EMBL" id="QPE05308.1"/>
    </source>
</evidence>